<dbReference type="Gene3D" id="1.10.760.10">
    <property type="entry name" value="Cytochrome c-like domain"/>
    <property type="match status" value="1"/>
</dbReference>
<dbReference type="PANTHER" id="PTHR30600:SF10">
    <property type="entry name" value="BLL6722 PROTEIN"/>
    <property type="match status" value="1"/>
</dbReference>
<dbReference type="RefSeq" id="WP_055744978.1">
    <property type="nucleotide sequence ID" value="NZ_LJJB01000010.1"/>
</dbReference>
<evidence type="ECO:0000256" key="4">
    <source>
        <dbReference type="ARBA" id="ARBA00023002"/>
    </source>
</evidence>
<evidence type="ECO:0000256" key="5">
    <source>
        <dbReference type="ARBA" id="ARBA00023004"/>
    </source>
</evidence>
<dbReference type="Proteomes" id="UP000051063">
    <property type="component" value="Unassembled WGS sequence"/>
</dbReference>
<dbReference type="InterPro" id="IPR009056">
    <property type="entry name" value="Cyt_c-like_dom"/>
</dbReference>
<keyword evidence="9" id="KW-1185">Reference proteome</keyword>
<feature type="domain" description="Cytochrome c" evidence="7">
    <location>
        <begin position="449"/>
        <end position="651"/>
    </location>
</feature>
<evidence type="ECO:0000313" key="9">
    <source>
        <dbReference type="Proteomes" id="UP000051063"/>
    </source>
</evidence>
<keyword evidence="4" id="KW-0560">Oxidoreductase</keyword>
<dbReference type="PROSITE" id="PS51007">
    <property type="entry name" value="CYTC"/>
    <property type="match status" value="1"/>
</dbReference>
<proteinExistence type="predicted"/>
<keyword evidence="5 6" id="KW-0408">Iron</keyword>
<reference evidence="8 9" key="1">
    <citation type="submission" date="2015-09" db="EMBL/GenBank/DDBJ databases">
        <title>Genome sequencing project for genomic taxonomy and phylogenomics of Bacillus-like bacteria.</title>
        <authorList>
            <person name="Liu B."/>
            <person name="Wang J."/>
            <person name="Zhu Y."/>
            <person name="Liu G."/>
            <person name="Chen Q."/>
            <person name="Chen Z."/>
            <person name="Lan J."/>
            <person name="Che J."/>
            <person name="Ge C."/>
            <person name="Shi H."/>
            <person name="Pan Z."/>
            <person name="Liu X."/>
        </authorList>
    </citation>
    <scope>NUCLEOTIDE SEQUENCE [LARGE SCALE GENOMIC DNA]</scope>
    <source>
        <strain evidence="8 9">DSM 8552</strain>
    </source>
</reference>
<evidence type="ECO:0000259" key="7">
    <source>
        <dbReference type="PROSITE" id="PS51007"/>
    </source>
</evidence>
<keyword evidence="1 6" id="KW-0349">Heme</keyword>
<keyword evidence="2 6" id="KW-0479">Metal-binding</keyword>
<evidence type="ECO:0000256" key="3">
    <source>
        <dbReference type="ARBA" id="ARBA00022729"/>
    </source>
</evidence>
<evidence type="ECO:0000313" key="8">
    <source>
        <dbReference type="EMBL" id="KQL45910.1"/>
    </source>
</evidence>
<protein>
    <submittedName>
        <fullName evidence="8">Electron transport protein</fullName>
    </submittedName>
</protein>
<dbReference type="InterPro" id="IPR036909">
    <property type="entry name" value="Cyt_c-like_dom_sf"/>
</dbReference>
<evidence type="ECO:0000256" key="1">
    <source>
        <dbReference type="ARBA" id="ARBA00022617"/>
    </source>
</evidence>
<dbReference type="EMBL" id="LJJB01000010">
    <property type="protein sequence ID" value="KQL45910.1"/>
    <property type="molecule type" value="Genomic_DNA"/>
</dbReference>
<keyword evidence="3" id="KW-0732">Signal</keyword>
<evidence type="ECO:0000256" key="6">
    <source>
        <dbReference type="PROSITE-ProRule" id="PRU00433"/>
    </source>
</evidence>
<dbReference type="InterPro" id="IPR051395">
    <property type="entry name" value="Cytochrome_c_Peroxidase/MauG"/>
</dbReference>
<name>A0ABR5N5J2_BRECH</name>
<sequence length="651" mass="70538">MRIKTYWIALLIVSFVLLVNLGITYAKQKQAEATSARLRLSADPQQNSGENEPAYDLWGRTISQKEAEELLKTPQGRAMLSGQNGAVKIDQALIDLGKKAFYEETFGNEVFITDIMGAFNGPLTLANVRKAIGELNGEGTTNLQVELAKTVTIGGKTFKKGTKVDTGLDVPKGWNQVLGMPLKQSEGTWKAGISCAACHATVDRDTRQIIEGAPNADLNAGLFIAMGTNSAAYFTHTDIKSLQKYMNNLDRTVETSDGKKAPLPDPKALEDAVDANALKWPKGNFDSTIDMKSNPAQIPDSFTMGDFPYGWSGHAMAGPFKGLSTFNNNVHAQNSDSLSQSEVSRELFGIDKEVYIGTLLQNAANPKYRYSPSEGIKPSEFFAKVDPTPGTPGVNQVILPPSFPKATLIAPDGLIVSSPKTKVNEQNNAMSAWQNKLVPPKPPITADAATLEIGRDVFQRASCIKCHAGDFYTNNRIVPAPEIGTDPSRAQALKATEKIWGEATIYSPDTPVPVPPNAKVLKVPTDMLDPEQINLAFAKGNSSGGYKTPSLIGLYWTAPYLHDGGVTVGPDAKKQLGYPGTLAKGIQPDPANSLRALMDKKLREKVIVANRSANLQQVHVQGIGHEFWVDETTGFTPQEQEALIKYLLLLK</sequence>
<dbReference type="PANTHER" id="PTHR30600">
    <property type="entry name" value="CYTOCHROME C PEROXIDASE-RELATED"/>
    <property type="match status" value="1"/>
</dbReference>
<gene>
    <name evidence="8" type="ORF">AN963_12870</name>
</gene>
<dbReference type="SUPFAM" id="SSF46626">
    <property type="entry name" value="Cytochrome c"/>
    <property type="match status" value="1"/>
</dbReference>
<evidence type="ECO:0000256" key="2">
    <source>
        <dbReference type="ARBA" id="ARBA00022723"/>
    </source>
</evidence>
<accession>A0ABR5N5J2</accession>
<organism evidence="8 9">
    <name type="scientific">Brevibacillus choshinensis</name>
    <dbReference type="NCBI Taxonomy" id="54911"/>
    <lineage>
        <taxon>Bacteria</taxon>
        <taxon>Bacillati</taxon>
        <taxon>Bacillota</taxon>
        <taxon>Bacilli</taxon>
        <taxon>Bacillales</taxon>
        <taxon>Paenibacillaceae</taxon>
        <taxon>Brevibacillus</taxon>
    </lineage>
</organism>
<comment type="caution">
    <text evidence="8">The sequence shown here is derived from an EMBL/GenBank/DDBJ whole genome shotgun (WGS) entry which is preliminary data.</text>
</comment>